<keyword evidence="5" id="KW-0408">Iron</keyword>
<keyword evidence="10" id="KW-1185">Reference proteome</keyword>
<accession>A0A511QVV9</accession>
<comment type="caution">
    <text evidence="9">The sequence shown here is derived from an EMBL/GenBank/DDBJ whole genome shotgun (WGS) entry which is preliminary data.</text>
</comment>
<evidence type="ECO:0000259" key="8">
    <source>
        <dbReference type="PROSITE" id="PS51918"/>
    </source>
</evidence>
<dbReference type="SFLD" id="SFLDG01067">
    <property type="entry name" value="SPASM/twitch_domain_containing"/>
    <property type="match status" value="1"/>
</dbReference>
<evidence type="ECO:0000256" key="7">
    <source>
        <dbReference type="ARBA" id="ARBA00023601"/>
    </source>
</evidence>
<dbReference type="GO" id="GO:0046872">
    <property type="term" value="F:metal ion binding"/>
    <property type="evidence" value="ECO:0007669"/>
    <property type="project" value="UniProtKB-KW"/>
</dbReference>
<evidence type="ECO:0000256" key="6">
    <source>
        <dbReference type="ARBA" id="ARBA00023014"/>
    </source>
</evidence>
<protein>
    <submittedName>
        <fullName evidence="9">Anaerobic sulfatase maturase</fullName>
    </submittedName>
</protein>
<dbReference type="Gene3D" id="3.20.20.70">
    <property type="entry name" value="Aldolase class I"/>
    <property type="match status" value="1"/>
</dbReference>
<dbReference type="GO" id="GO:0016491">
    <property type="term" value="F:oxidoreductase activity"/>
    <property type="evidence" value="ECO:0007669"/>
    <property type="project" value="InterPro"/>
</dbReference>
<evidence type="ECO:0000256" key="3">
    <source>
        <dbReference type="ARBA" id="ARBA00022691"/>
    </source>
</evidence>
<evidence type="ECO:0000256" key="4">
    <source>
        <dbReference type="ARBA" id="ARBA00022723"/>
    </source>
</evidence>
<dbReference type="Pfam" id="PF13186">
    <property type="entry name" value="SPASM"/>
    <property type="match status" value="1"/>
</dbReference>
<feature type="domain" description="Radical SAM core" evidence="8">
    <location>
        <begin position="13"/>
        <end position="249"/>
    </location>
</feature>
<dbReference type="SFLD" id="SFLDG01386">
    <property type="entry name" value="main_SPASM_domain-containing"/>
    <property type="match status" value="1"/>
</dbReference>
<keyword evidence="4" id="KW-0479">Metal-binding</keyword>
<dbReference type="PROSITE" id="PS51918">
    <property type="entry name" value="RADICAL_SAM"/>
    <property type="match status" value="1"/>
</dbReference>
<dbReference type="AlphaFoldDB" id="A0A511QVV9"/>
<reference evidence="9 10" key="1">
    <citation type="submission" date="2019-07" db="EMBL/GenBank/DDBJ databases">
        <title>Whole genome shotgun sequence of Vibrio superstes NBRC 103154.</title>
        <authorList>
            <person name="Hosoyama A."/>
            <person name="Uohara A."/>
            <person name="Ohji S."/>
            <person name="Ichikawa N."/>
        </authorList>
    </citation>
    <scope>NUCLEOTIDE SEQUENCE [LARGE SCALE GENOMIC DNA]</scope>
    <source>
        <strain evidence="9 10">NBRC 103154</strain>
    </source>
</reference>
<dbReference type="InterPro" id="IPR034491">
    <property type="entry name" value="Anaerob_Ser_sulfatase-maturase"/>
</dbReference>
<comment type="cofactor">
    <cofactor evidence="1">
        <name>[4Fe-4S] cluster</name>
        <dbReference type="ChEBI" id="CHEBI:49883"/>
    </cofactor>
</comment>
<proteinExistence type="inferred from homology"/>
<dbReference type="Proteomes" id="UP000321113">
    <property type="component" value="Unassembled WGS sequence"/>
</dbReference>
<dbReference type="NCBIfam" id="TIGR03942">
    <property type="entry name" value="sulfatase_rSAM"/>
    <property type="match status" value="1"/>
</dbReference>
<dbReference type="InterPro" id="IPR013785">
    <property type="entry name" value="Aldolase_TIM"/>
</dbReference>
<dbReference type="InterPro" id="IPR023885">
    <property type="entry name" value="4Fe4S-binding_SPASM_dom"/>
</dbReference>
<keyword evidence="6" id="KW-0411">Iron-sulfur</keyword>
<gene>
    <name evidence="9" type="ORF">VSU01S_37590</name>
</gene>
<name>A0A511QVV9_9VIBR</name>
<sequence length="414" mass="47743">MEFQIPQYQGKAHTKFQALAKPIGAVCNIDCSYCYYLGKQQLLDYDKREEKTMTYELLEEYIRQYIQGQNTPEIVFTWHGGEPTLLGLDYFKKVVELQAKYLPEHSTIVNDLQTNGTLLNAKWCQFFKKHNFFVGLSIDGPEELHNHYRKNHAGRGTFEKTLRGAKLLREYGIQFATLTCVNDVTSQHPLRVYRFLRDEIKPQQIQFIPVVDKSNSATNSQWTSNGSNAIIPVTQTMEPWSVQAKDWGVFLKTVFDEWMKYDFGKVFIPYFENFIGIWMGQQSTMCTLAELCGKGLAVEPNGKVYSCDHYVYPEFEIGDITQTDLGKIALSRKQADFGLAKYKSLPKKCQKCDYRFACHGECPKNRFLTTEDGEPGLNYLCSGWLDFFNHVDPKISQLLKINNKSVTHGKYKTL</sequence>
<dbReference type="PANTHER" id="PTHR43273:SF3">
    <property type="entry name" value="ANAEROBIC SULFATASE-MATURATING ENZYME HOMOLOG ASLB-RELATED"/>
    <property type="match status" value="1"/>
</dbReference>
<dbReference type="NCBIfam" id="TIGR04085">
    <property type="entry name" value="rSAM_more_4Fe4S"/>
    <property type="match status" value="1"/>
</dbReference>
<dbReference type="PANTHER" id="PTHR43273">
    <property type="entry name" value="ANAEROBIC SULFATASE-MATURATING ENZYME HOMOLOG ASLB-RELATED"/>
    <property type="match status" value="1"/>
</dbReference>
<dbReference type="InterPro" id="IPR023867">
    <property type="entry name" value="Sulphatase_maturase_rSAM"/>
</dbReference>
<dbReference type="OrthoDB" id="9782387at2"/>
<comment type="similarity">
    <text evidence="7">Belongs to the radical SAM superfamily. Anaerobic sulfatase-maturating enzyme family.</text>
</comment>
<evidence type="ECO:0000313" key="9">
    <source>
        <dbReference type="EMBL" id="GEM81514.1"/>
    </source>
</evidence>
<dbReference type="GO" id="GO:0051539">
    <property type="term" value="F:4 iron, 4 sulfur cluster binding"/>
    <property type="evidence" value="ECO:0007669"/>
    <property type="project" value="UniProtKB-KW"/>
</dbReference>
<keyword evidence="3" id="KW-0949">S-adenosyl-L-methionine</keyword>
<dbReference type="InterPro" id="IPR058240">
    <property type="entry name" value="rSAM_sf"/>
</dbReference>
<dbReference type="CDD" id="cd21120">
    <property type="entry name" value="SPASM_anSME"/>
    <property type="match status" value="1"/>
</dbReference>
<dbReference type="SFLD" id="SFLDF00285">
    <property type="entry name" value="anaerobic_Ser-type_sulfatase-m"/>
    <property type="match status" value="1"/>
</dbReference>
<dbReference type="InterPro" id="IPR007197">
    <property type="entry name" value="rSAM"/>
</dbReference>
<dbReference type="SFLD" id="SFLDS00029">
    <property type="entry name" value="Radical_SAM"/>
    <property type="match status" value="1"/>
</dbReference>
<evidence type="ECO:0000256" key="1">
    <source>
        <dbReference type="ARBA" id="ARBA00001966"/>
    </source>
</evidence>
<dbReference type="SFLD" id="SFLDG01072">
    <property type="entry name" value="dehydrogenase_like"/>
    <property type="match status" value="1"/>
</dbReference>
<evidence type="ECO:0000256" key="5">
    <source>
        <dbReference type="ARBA" id="ARBA00023004"/>
    </source>
</evidence>
<dbReference type="Pfam" id="PF04055">
    <property type="entry name" value="Radical_SAM"/>
    <property type="match status" value="1"/>
</dbReference>
<evidence type="ECO:0000256" key="2">
    <source>
        <dbReference type="ARBA" id="ARBA00022485"/>
    </source>
</evidence>
<dbReference type="SFLD" id="SFLDG01384">
    <property type="entry name" value="thioether_bond_formation_requi"/>
    <property type="match status" value="1"/>
</dbReference>
<dbReference type="CDD" id="cd01335">
    <property type="entry name" value="Radical_SAM"/>
    <property type="match status" value="1"/>
</dbReference>
<dbReference type="RefSeq" id="WP_119010377.1">
    <property type="nucleotide sequence ID" value="NZ_BJXK01000024.1"/>
</dbReference>
<dbReference type="EMBL" id="BJXK01000024">
    <property type="protein sequence ID" value="GEM81514.1"/>
    <property type="molecule type" value="Genomic_DNA"/>
</dbReference>
<dbReference type="InterPro" id="IPR047207">
    <property type="entry name" value="SPASM_anSME"/>
</dbReference>
<dbReference type="SUPFAM" id="SSF102114">
    <property type="entry name" value="Radical SAM enzymes"/>
    <property type="match status" value="1"/>
</dbReference>
<keyword evidence="2" id="KW-0004">4Fe-4S</keyword>
<evidence type="ECO:0000313" key="10">
    <source>
        <dbReference type="Proteomes" id="UP000321113"/>
    </source>
</evidence>
<organism evidence="9 10">
    <name type="scientific">Vibrio superstes NBRC 103154</name>
    <dbReference type="NCBI Taxonomy" id="1219062"/>
    <lineage>
        <taxon>Bacteria</taxon>
        <taxon>Pseudomonadati</taxon>
        <taxon>Pseudomonadota</taxon>
        <taxon>Gammaproteobacteria</taxon>
        <taxon>Vibrionales</taxon>
        <taxon>Vibrionaceae</taxon>
        <taxon>Vibrio</taxon>
    </lineage>
</organism>